<reference evidence="6 7" key="1">
    <citation type="journal article" date="2016" name="Genome Biol. Evol.">
        <title>Divergent and convergent evolution of fungal pathogenicity.</title>
        <authorList>
            <person name="Shang Y."/>
            <person name="Xiao G."/>
            <person name="Zheng P."/>
            <person name="Cen K."/>
            <person name="Zhan S."/>
            <person name="Wang C."/>
        </authorList>
    </citation>
    <scope>NUCLEOTIDE SEQUENCE [LARGE SCALE GENOMIC DNA]</scope>
    <source>
        <strain evidence="6 7">ARSEF 7405</strain>
    </source>
</reference>
<dbReference type="PANTHER" id="PTHR45918:SF1">
    <property type="entry name" value="ALPHA-1,3_1,6-MANNOSYLTRANSFERASE ALG2"/>
    <property type="match status" value="1"/>
</dbReference>
<keyword evidence="2 4" id="KW-0328">Glycosyltransferase</keyword>
<evidence type="ECO:0000256" key="1">
    <source>
        <dbReference type="ARBA" id="ARBA00003142"/>
    </source>
</evidence>
<evidence type="ECO:0000256" key="2">
    <source>
        <dbReference type="ARBA" id="ARBA00022676"/>
    </source>
</evidence>
<evidence type="ECO:0000313" key="7">
    <source>
        <dbReference type="Proteomes" id="UP000242877"/>
    </source>
</evidence>
<dbReference type="Gene3D" id="3.40.50.2000">
    <property type="entry name" value="Glycogen Phosphorylase B"/>
    <property type="match status" value="1"/>
</dbReference>
<accession>A0A167XRX0</accession>
<organism evidence="6 7">
    <name type="scientific">Ascosphaera apis ARSEF 7405</name>
    <dbReference type="NCBI Taxonomy" id="392613"/>
    <lineage>
        <taxon>Eukaryota</taxon>
        <taxon>Fungi</taxon>
        <taxon>Dikarya</taxon>
        <taxon>Ascomycota</taxon>
        <taxon>Pezizomycotina</taxon>
        <taxon>Eurotiomycetes</taxon>
        <taxon>Eurotiomycetidae</taxon>
        <taxon>Onygenales</taxon>
        <taxon>Ascosphaeraceae</taxon>
        <taxon>Ascosphaera</taxon>
    </lineage>
</organism>
<proteinExistence type="inferred from homology"/>
<evidence type="ECO:0000256" key="4">
    <source>
        <dbReference type="RuleBase" id="RU367136"/>
    </source>
</evidence>
<comment type="subcellular location">
    <subcellularLocation>
        <location evidence="4">Endoplasmic reticulum membrane</location>
    </subcellularLocation>
</comment>
<dbReference type="InterPro" id="IPR001296">
    <property type="entry name" value="Glyco_trans_1"/>
</dbReference>
<comment type="catalytic activity">
    <reaction evidence="4">
        <text>an alpha-D-Man-(1-&gt;3)-beta-D-Man-(1-&gt;4)-beta-D-GlcNAc-(1-&gt;4)-alpha-D-GlcNAc-diphospho-di-trans,poly-cis-dolichol + GDP-alpha-D-mannose = an alpha-D-Man-(1-&gt;3)-[alpha-D-Man-(1-&gt;6)]-beta-D-Man-(1-&gt;4)-beta-D-GlcNAc-(1-&gt;4)-alpha-D-GlcNAc-diphospho-di-trans,poly-cis-dolichol + GDP + H(+)</text>
        <dbReference type="Rhea" id="RHEA:29519"/>
        <dbReference type="Rhea" id="RHEA-COMP:19513"/>
        <dbReference type="Rhea" id="RHEA-COMP:19515"/>
        <dbReference type="ChEBI" id="CHEBI:15378"/>
        <dbReference type="ChEBI" id="CHEBI:57527"/>
        <dbReference type="ChEBI" id="CHEBI:58189"/>
        <dbReference type="ChEBI" id="CHEBI:132510"/>
        <dbReference type="ChEBI" id="CHEBI:132511"/>
        <dbReference type="EC" id="2.4.1.257"/>
    </reaction>
    <physiologicalReaction direction="left-to-right" evidence="4">
        <dbReference type="Rhea" id="RHEA:29520"/>
    </physiologicalReaction>
</comment>
<gene>
    <name evidence="6" type="ORF">AAP_03926</name>
</gene>
<dbReference type="EC" id="2.4.1.132" evidence="4"/>
<dbReference type="InterPro" id="IPR027054">
    <property type="entry name" value="ALG2"/>
</dbReference>
<feature type="transmembrane region" description="Helical" evidence="4">
    <location>
        <begin position="316"/>
        <end position="338"/>
    </location>
</feature>
<dbReference type="EC" id="2.4.1.257" evidence="4"/>
<feature type="domain" description="Glycosyl transferase family 1" evidence="5">
    <location>
        <begin position="95"/>
        <end position="280"/>
    </location>
</feature>
<dbReference type="GO" id="GO:0102704">
    <property type="term" value="F:GDP-Man:Man(2)GlcNAc(2)-PP-Dol alpha-1,6-mannosyltransferase activity"/>
    <property type="evidence" value="ECO:0007669"/>
    <property type="project" value="UniProtKB-UniRule"/>
</dbReference>
<dbReference type="Pfam" id="PF00534">
    <property type="entry name" value="Glycos_transf_1"/>
    <property type="match status" value="1"/>
</dbReference>
<comment type="catalytic activity">
    <reaction evidence="4">
        <text>a beta-D-Man-(1-&gt;4)-beta-D-GlcNAc-(1-&gt;4)-alpha-D-GlcNAc-diphospho-di-trans,poly-cis-dolichol + GDP-alpha-D-mannose = an alpha-D-Man-(1-&gt;3)-beta-D-Man-(1-&gt;4)-beta-D-GlcNAc-(1-&gt;4)-alpha-D-GlcNAc-diphospho-di-trans,poly-cis-dolichol + GDP + H(+)</text>
        <dbReference type="Rhea" id="RHEA:29515"/>
        <dbReference type="Rhea" id="RHEA-COMP:19511"/>
        <dbReference type="Rhea" id="RHEA-COMP:19513"/>
        <dbReference type="ChEBI" id="CHEBI:15378"/>
        <dbReference type="ChEBI" id="CHEBI:57527"/>
        <dbReference type="ChEBI" id="CHEBI:58189"/>
        <dbReference type="ChEBI" id="CHEBI:58472"/>
        <dbReference type="ChEBI" id="CHEBI:132510"/>
        <dbReference type="EC" id="2.4.1.132"/>
    </reaction>
    <physiologicalReaction direction="left-to-right" evidence="4">
        <dbReference type="Rhea" id="RHEA:29516"/>
    </physiologicalReaction>
</comment>
<dbReference type="GO" id="GO:0005789">
    <property type="term" value="C:endoplasmic reticulum membrane"/>
    <property type="evidence" value="ECO:0007669"/>
    <property type="project" value="UniProtKB-SubCell"/>
</dbReference>
<keyword evidence="4" id="KW-0472">Membrane</keyword>
<keyword evidence="7" id="KW-1185">Reference proteome</keyword>
<name>A0A167XRX0_9EURO</name>
<evidence type="ECO:0000313" key="6">
    <source>
        <dbReference type="EMBL" id="KZZ90396.1"/>
    </source>
</evidence>
<dbReference type="VEuPathDB" id="FungiDB:AAP_03926"/>
<protein>
    <recommendedName>
        <fullName evidence="4">Alpha-1,3/1,6-mannosyltransferase ALG2</fullName>
        <ecNumber evidence="4">2.4.1.132</ecNumber>
        <ecNumber evidence="4">2.4.1.257</ecNumber>
    </recommendedName>
    <alternativeName>
        <fullName evidence="4">GDP-Man:Man(1)GlcNAc(2)-PP-Dol alpha-1,3-mannosyltransferase</fullName>
    </alternativeName>
</protein>
<keyword evidence="4" id="KW-0812">Transmembrane</keyword>
<comment type="caution">
    <text evidence="6">The sequence shown here is derived from an EMBL/GenBank/DDBJ whole genome shotgun (WGS) entry which is preliminary data.</text>
</comment>
<keyword evidence="3 4" id="KW-0808">Transferase</keyword>
<dbReference type="PANTHER" id="PTHR45918">
    <property type="entry name" value="ALPHA-1,3/1,6-MANNOSYLTRANSFERASE ALG2"/>
    <property type="match status" value="1"/>
</dbReference>
<dbReference type="UniPathway" id="UPA00378"/>
<dbReference type="GO" id="GO:0004378">
    <property type="term" value="F:GDP-Man:Man(1)GlcNAc(2)-PP-Dol alpha-1,3-mannosyltransferase activity"/>
    <property type="evidence" value="ECO:0007669"/>
    <property type="project" value="UniProtKB-UniRule"/>
</dbReference>
<dbReference type="OrthoDB" id="448893at2759"/>
<comment type="pathway">
    <text evidence="4">Protein modification; protein glycosylation.</text>
</comment>
<evidence type="ECO:0000259" key="5">
    <source>
        <dbReference type="Pfam" id="PF00534"/>
    </source>
</evidence>
<dbReference type="Proteomes" id="UP000242877">
    <property type="component" value="Unassembled WGS sequence"/>
</dbReference>
<sequence>MSNTSESSSQGFRKKRITFIHPDLGIGGAERLVIDAALALQSAGHRVIIYTSHRDKDHCFEEARNGKLDVRIHEKPDKPTEKGKDDFLVDEEYWKGKKVLLSINRFERKKNLELAIKAYHLLGDRDRRDTRLVIAGGYDTRVQENVDYHKELESLAQSLDLKTTTCKTALSALSAPDDIDVMFLLSVPTLLKETLLKSSKLLLYTPSHEHFGIVPVEAMFARLPVLAVNTGGPLETVVEGETGWLRTDQGVGEWTNVIRKVLWQMSPEELREMGENGRRRVQEKFSLRAMGENLEKVIDTMLDNEPKQFLEFRHMVLLLQSMVLMVVALVLTVFRVWMGW</sequence>
<dbReference type="SUPFAM" id="SSF53756">
    <property type="entry name" value="UDP-Glycosyltransferase/glycogen phosphorylase"/>
    <property type="match status" value="1"/>
</dbReference>
<dbReference type="AlphaFoldDB" id="A0A167XRX0"/>
<keyword evidence="4" id="KW-0256">Endoplasmic reticulum</keyword>
<dbReference type="EMBL" id="AZGZ01000017">
    <property type="protein sequence ID" value="KZZ90396.1"/>
    <property type="molecule type" value="Genomic_DNA"/>
</dbReference>
<comment type="function">
    <text evidence="1 4">Mannosylates Man(2)GlcNAc(2)-dolichol diphosphate and Man(1)GlcNAc(2)-dolichol diphosphate to form Man(3)GlcNAc(2)-dolichol diphosphate.</text>
</comment>
<evidence type="ECO:0000256" key="3">
    <source>
        <dbReference type="ARBA" id="ARBA00022679"/>
    </source>
</evidence>
<keyword evidence="4" id="KW-1133">Transmembrane helix</keyword>
<comment type="similarity">
    <text evidence="4">Belongs to the glycosyltransferase group 1 family.</text>
</comment>